<dbReference type="RefSeq" id="WP_091833316.1">
    <property type="nucleotide sequence ID" value="NZ_FNZK01000016.1"/>
</dbReference>
<proteinExistence type="predicted"/>
<evidence type="ECO:0008006" key="5">
    <source>
        <dbReference type="Google" id="ProtNLM"/>
    </source>
</evidence>
<gene>
    <name evidence="3" type="ORF">SAMN05660742_11645</name>
</gene>
<feature type="chain" id="PRO_5011651250" description="DUF4825 domain-containing protein" evidence="2">
    <location>
        <begin position="27"/>
        <end position="200"/>
    </location>
</feature>
<dbReference type="Proteomes" id="UP000199662">
    <property type="component" value="Unassembled WGS sequence"/>
</dbReference>
<feature type="signal peptide" evidence="2">
    <location>
        <begin position="1"/>
        <end position="26"/>
    </location>
</feature>
<feature type="region of interest" description="Disordered" evidence="1">
    <location>
        <begin position="177"/>
        <end position="200"/>
    </location>
</feature>
<dbReference type="EMBL" id="FNZK01000016">
    <property type="protein sequence ID" value="SEJ75858.1"/>
    <property type="molecule type" value="Genomic_DNA"/>
</dbReference>
<evidence type="ECO:0000313" key="4">
    <source>
        <dbReference type="Proteomes" id="UP000199662"/>
    </source>
</evidence>
<name>A0A1H7BEG5_9FIRM</name>
<feature type="compositionally biased region" description="Basic and acidic residues" evidence="1">
    <location>
        <begin position="189"/>
        <end position="200"/>
    </location>
</feature>
<keyword evidence="2" id="KW-0732">Signal</keyword>
<evidence type="ECO:0000256" key="2">
    <source>
        <dbReference type="SAM" id="SignalP"/>
    </source>
</evidence>
<reference evidence="3 4" key="1">
    <citation type="submission" date="2016-10" db="EMBL/GenBank/DDBJ databases">
        <authorList>
            <person name="de Groot N.N."/>
        </authorList>
    </citation>
    <scope>NUCLEOTIDE SEQUENCE [LARGE SCALE GENOMIC DNA]</scope>
    <source>
        <strain evidence="3 4">DSM 2179</strain>
    </source>
</reference>
<evidence type="ECO:0000313" key="3">
    <source>
        <dbReference type="EMBL" id="SEJ75858.1"/>
    </source>
</evidence>
<dbReference type="AlphaFoldDB" id="A0A1H7BEG5"/>
<accession>A0A1H7BEG5</accession>
<protein>
    <recommendedName>
        <fullName evidence="5">DUF4825 domain-containing protein</fullName>
    </recommendedName>
</protein>
<keyword evidence="4" id="KW-1185">Reference proteome</keyword>
<organism evidence="3 4">
    <name type="scientific">Propionispira arboris</name>
    <dbReference type="NCBI Taxonomy" id="84035"/>
    <lineage>
        <taxon>Bacteria</taxon>
        <taxon>Bacillati</taxon>
        <taxon>Bacillota</taxon>
        <taxon>Negativicutes</taxon>
        <taxon>Selenomonadales</taxon>
        <taxon>Selenomonadaceae</taxon>
        <taxon>Propionispira</taxon>
    </lineage>
</organism>
<sequence length="200" mass="22901">MKKHMITLLGALFALFLMLPAGFAQAKTPEINDYQWAFSSDQTNYYFGNKKMSYALDEHGDIDKSRLLFSTIMTYEPPKPQAIITQREARGQKLSGYANFHGIIEVREIDLDKKTVWIRSHNDIDTVFNILSSENSDQLYDLKVLPKDQPEYIFAQQVIDYAAKHKDDLKDNSKAMQKELKAAQKAAAKNKDSNKDNTTK</sequence>
<evidence type="ECO:0000256" key="1">
    <source>
        <dbReference type="SAM" id="MobiDB-lite"/>
    </source>
</evidence>